<dbReference type="Gene3D" id="1.25.10.10">
    <property type="entry name" value="Leucine-rich Repeat Variant"/>
    <property type="match status" value="2"/>
</dbReference>
<sequence length="516" mass="57450">MTSVHKLVLLIAQLLKNTADPNFRRQNSLQTSNLLLNAIFYLSRNPTTLRVVMHVASDKNTAEFIYIIAHFAKVNLNWAAALTLHTLFDYSGPEGAKCIVYAKQIQPGAVLDALLHILKEKPDRKRTLFVLHSLQLLARKDNNAKQHIVQSYGGRFIELLVGSTQGGLLALADNARDQGRLLYRIFALLNVVMASQTAAEMFVRCGGLQKVCERLFQSTDVLREGIHLVALASDVKAVDDQDLRISIRQRLLIECNAFEIFTRLCYQYSNLEQWSQTKETRGMVEELVDNILLSLNSLIMEPLKPDATRARDTCLSQKSFQTCLLNLISQGSPSIRNRVLRLLGLLLSCCAGWGATVMQAVLEEKGENIVGIIFNLISTVRAEATDGNRKETINSLVACFRILNLVMLCDESAKKTVTLFMRNSPVSVMELLRTFTEDNLVVQILEVCDRVADDENLAQQWANDRPLLDANANSSNPEIARAAQSLVSKLSVVNSDFEPLAGVFASMGSEGFSMEM</sequence>
<dbReference type="InterPro" id="IPR016024">
    <property type="entry name" value="ARM-type_fold"/>
</dbReference>
<dbReference type="InterPro" id="IPR011989">
    <property type="entry name" value="ARM-like"/>
</dbReference>
<proteinExistence type="predicted"/>
<keyword evidence="3" id="KW-1185">Reference proteome</keyword>
<dbReference type="AlphaFoldDB" id="A0A0C2FUE4"/>
<gene>
    <name evidence="2" type="ORF">ANCDUO_17660</name>
</gene>
<feature type="chain" id="PRO_5002160848" description="Armadillo/beta-catenin-like repeat protein" evidence="1">
    <location>
        <begin position="20"/>
        <end position="516"/>
    </location>
</feature>
<protein>
    <recommendedName>
        <fullName evidence="4">Armadillo/beta-catenin-like repeat protein</fullName>
    </recommendedName>
</protein>
<feature type="signal peptide" evidence="1">
    <location>
        <begin position="1"/>
        <end position="19"/>
    </location>
</feature>
<name>A0A0C2FUE4_9BILA</name>
<evidence type="ECO:0000256" key="1">
    <source>
        <dbReference type="SAM" id="SignalP"/>
    </source>
</evidence>
<dbReference type="EMBL" id="KN744155">
    <property type="protein sequence ID" value="KIH52240.1"/>
    <property type="molecule type" value="Genomic_DNA"/>
</dbReference>
<evidence type="ECO:0000313" key="3">
    <source>
        <dbReference type="Proteomes" id="UP000054047"/>
    </source>
</evidence>
<dbReference type="SUPFAM" id="SSF48371">
    <property type="entry name" value="ARM repeat"/>
    <property type="match status" value="1"/>
</dbReference>
<accession>A0A0C2FUE4</accession>
<organism evidence="2 3">
    <name type="scientific">Ancylostoma duodenale</name>
    <dbReference type="NCBI Taxonomy" id="51022"/>
    <lineage>
        <taxon>Eukaryota</taxon>
        <taxon>Metazoa</taxon>
        <taxon>Ecdysozoa</taxon>
        <taxon>Nematoda</taxon>
        <taxon>Chromadorea</taxon>
        <taxon>Rhabditida</taxon>
        <taxon>Rhabditina</taxon>
        <taxon>Rhabditomorpha</taxon>
        <taxon>Strongyloidea</taxon>
        <taxon>Ancylostomatidae</taxon>
        <taxon>Ancylostomatinae</taxon>
        <taxon>Ancylostoma</taxon>
    </lineage>
</organism>
<reference evidence="2 3" key="1">
    <citation type="submission" date="2013-12" db="EMBL/GenBank/DDBJ databases">
        <title>Draft genome of the parsitic nematode Ancylostoma duodenale.</title>
        <authorList>
            <person name="Mitreva M."/>
        </authorList>
    </citation>
    <scope>NUCLEOTIDE SEQUENCE [LARGE SCALE GENOMIC DNA]</scope>
    <source>
        <strain evidence="2 3">Zhejiang</strain>
    </source>
</reference>
<dbReference type="Proteomes" id="UP000054047">
    <property type="component" value="Unassembled WGS sequence"/>
</dbReference>
<keyword evidence="1" id="KW-0732">Signal</keyword>
<evidence type="ECO:0000313" key="2">
    <source>
        <dbReference type="EMBL" id="KIH52240.1"/>
    </source>
</evidence>
<dbReference type="OrthoDB" id="5801431at2759"/>
<evidence type="ECO:0008006" key="4">
    <source>
        <dbReference type="Google" id="ProtNLM"/>
    </source>
</evidence>
<dbReference type="Gene3D" id="1.10.10.1630">
    <property type="entry name" value="Sys-1 C-terminal domain-like"/>
    <property type="match status" value="1"/>
</dbReference>